<dbReference type="EMBL" id="OBEJ01000001">
    <property type="protein sequence ID" value="SNZ04022.1"/>
    <property type="molecule type" value="Genomic_DNA"/>
</dbReference>
<dbReference type="InterPro" id="IPR020059">
    <property type="entry name" value="Glu/Gln-tRNA-synth_Ib_codon-bd"/>
</dbReference>
<dbReference type="GO" id="GO:0005829">
    <property type="term" value="C:cytosol"/>
    <property type="evidence" value="ECO:0007669"/>
    <property type="project" value="TreeGrafter"/>
</dbReference>
<evidence type="ECO:0000256" key="4">
    <source>
        <dbReference type="ARBA" id="ARBA00022598"/>
    </source>
</evidence>
<dbReference type="InterPro" id="IPR050132">
    <property type="entry name" value="Gln/Glu-tRNA_Ligase"/>
</dbReference>
<dbReference type="AlphaFoldDB" id="A0A285N3J4"/>
<dbReference type="GO" id="GO:0006424">
    <property type="term" value="P:glutamyl-tRNA aminoacylation"/>
    <property type="evidence" value="ECO:0007669"/>
    <property type="project" value="UniProtKB-UniRule"/>
</dbReference>
<dbReference type="Gene3D" id="2.40.240.100">
    <property type="match status" value="1"/>
</dbReference>
<dbReference type="InterPro" id="IPR004526">
    <property type="entry name" value="Glu-tRNA-synth_arc/euk"/>
</dbReference>
<evidence type="ECO:0000256" key="10">
    <source>
        <dbReference type="HAMAP-Rule" id="MF_02076"/>
    </source>
</evidence>
<keyword evidence="4 10" id="KW-0436">Ligase</keyword>
<evidence type="ECO:0000256" key="11">
    <source>
        <dbReference type="SAM" id="MobiDB-lite"/>
    </source>
</evidence>
<sequence>MNDDLRERIEREAEKHALINAVKHESDADVGAIMGPLMGENPEFREHGDEIPGIAGGVIAEINGLSHEERRERLGEIAPEELNELDSEDDEEEEILPDLPRADEYDQIRMRVAPNPNGPWHLGHARMPAVIGTYKELYDGWFCVRFDDTDPETKRPDLDAYDEILDAIEYLGFEPDETYLASDRVETYYEHARELIEAGGAYTCSCSGEEFSNLKNSGEACPHRDKDVETTREEFEAMVDGEYDSGEMVLRVKTDIEHKNPALRDFVAFRMVDTPHPREEASEYRCWPMLDFQSGIDDHLLGITHIIRGIDLQDSAKRQQFVYDYFGWEYPEVIHWGHVQIDAYDVKMSTSTIKELIDDGELDGWDDPRAPTLASVSRRGIRGDAITDAMVELGTSTSNVDLAMSSVYANNRDLVDDEADRYFFVREGTEVALTGDGPDEATPQRHPDHEDRGTREIPVGDAVVVEPEDLPDPEERVWLKGLGCVRYTRDAFQFTGDDIDAVREEGVDVIHWAPADESVPVRMRTPEGDVEGAAEPEFAETDADEVVQFERIGFARVDRHDDEESVAYYAHP</sequence>
<evidence type="ECO:0000256" key="3">
    <source>
        <dbReference type="ARBA" id="ARBA00022490"/>
    </source>
</evidence>
<comment type="subcellular location">
    <subcellularLocation>
        <location evidence="1 10">Cytoplasm</location>
    </subcellularLocation>
</comment>
<dbReference type="Gene3D" id="2.40.240.10">
    <property type="entry name" value="Ribosomal Protein L25, Chain P"/>
    <property type="match status" value="1"/>
</dbReference>
<dbReference type="InterPro" id="IPR011035">
    <property type="entry name" value="Ribosomal_bL25/Gln-tRNA_synth"/>
</dbReference>
<feature type="domain" description="tRNA synthetases class I (E and Q) anti-codon binding" evidence="14">
    <location>
        <begin position="509"/>
        <end position="558"/>
    </location>
</feature>
<dbReference type="PANTHER" id="PTHR43097">
    <property type="entry name" value="GLUTAMINE-TRNA LIGASE"/>
    <property type="match status" value="1"/>
</dbReference>
<evidence type="ECO:0000313" key="15">
    <source>
        <dbReference type="EMBL" id="SNZ04022.1"/>
    </source>
</evidence>
<evidence type="ECO:0000256" key="6">
    <source>
        <dbReference type="ARBA" id="ARBA00022840"/>
    </source>
</evidence>
<feature type="domain" description="Glutamyl/glutaminyl-tRNA synthetase class Ib anti-codon binding" evidence="13">
    <location>
        <begin position="419"/>
        <end position="491"/>
    </location>
</feature>
<dbReference type="InterPro" id="IPR020056">
    <property type="entry name" value="Rbsml_bL25/Gln-tRNA_synth_N"/>
</dbReference>
<dbReference type="InterPro" id="IPR049437">
    <property type="entry name" value="tRNA-synt_1c_C2"/>
</dbReference>
<evidence type="ECO:0000259" key="12">
    <source>
        <dbReference type="Pfam" id="PF00749"/>
    </source>
</evidence>
<comment type="catalytic activity">
    <reaction evidence="9 10">
        <text>tRNA(Glu) + L-glutamate + ATP = L-glutamyl-tRNA(Glu) + AMP + diphosphate</text>
        <dbReference type="Rhea" id="RHEA:23540"/>
        <dbReference type="Rhea" id="RHEA-COMP:9663"/>
        <dbReference type="Rhea" id="RHEA-COMP:9680"/>
        <dbReference type="ChEBI" id="CHEBI:29985"/>
        <dbReference type="ChEBI" id="CHEBI:30616"/>
        <dbReference type="ChEBI" id="CHEBI:33019"/>
        <dbReference type="ChEBI" id="CHEBI:78442"/>
        <dbReference type="ChEBI" id="CHEBI:78520"/>
        <dbReference type="ChEBI" id="CHEBI:456215"/>
        <dbReference type="EC" id="6.1.1.17"/>
    </reaction>
</comment>
<dbReference type="PRINTS" id="PR00987">
    <property type="entry name" value="TRNASYNTHGLU"/>
</dbReference>
<evidence type="ECO:0000256" key="1">
    <source>
        <dbReference type="ARBA" id="ARBA00004496"/>
    </source>
</evidence>
<evidence type="ECO:0000256" key="8">
    <source>
        <dbReference type="ARBA" id="ARBA00023146"/>
    </source>
</evidence>
<keyword evidence="16" id="KW-1185">Reference proteome</keyword>
<proteinExistence type="inferred from homology"/>
<evidence type="ECO:0000256" key="5">
    <source>
        <dbReference type="ARBA" id="ARBA00022741"/>
    </source>
</evidence>
<dbReference type="GO" id="GO:0005524">
    <property type="term" value="F:ATP binding"/>
    <property type="evidence" value="ECO:0007669"/>
    <property type="project" value="UniProtKB-UniRule"/>
</dbReference>
<organism evidence="15 16">
    <name type="scientific">Natronoarchaeum philippinense</name>
    <dbReference type="NCBI Taxonomy" id="558529"/>
    <lineage>
        <taxon>Archaea</taxon>
        <taxon>Methanobacteriati</taxon>
        <taxon>Methanobacteriota</taxon>
        <taxon>Stenosarchaea group</taxon>
        <taxon>Halobacteria</taxon>
        <taxon>Halobacteriales</taxon>
        <taxon>Natronoarchaeaceae</taxon>
    </lineage>
</organism>
<feature type="region of interest" description="Disordered" evidence="11">
    <location>
        <begin position="433"/>
        <end position="454"/>
    </location>
</feature>
<keyword evidence="8 10" id="KW-0030">Aminoacyl-tRNA synthetase</keyword>
<dbReference type="InterPro" id="IPR020058">
    <property type="entry name" value="Glu/Gln-tRNA-synth_Ib_cat-dom"/>
</dbReference>
<evidence type="ECO:0000256" key="7">
    <source>
        <dbReference type="ARBA" id="ARBA00022917"/>
    </source>
</evidence>
<dbReference type="Pfam" id="PF00749">
    <property type="entry name" value="tRNA-synt_1c"/>
    <property type="match status" value="1"/>
</dbReference>
<name>A0A285N3J4_NATPI</name>
<dbReference type="SUPFAM" id="SSF50715">
    <property type="entry name" value="Ribosomal protein L25-like"/>
    <property type="match status" value="1"/>
</dbReference>
<feature type="domain" description="Glutamyl/glutaminyl-tRNA synthetase class Ib catalytic" evidence="12">
    <location>
        <begin position="107"/>
        <end position="412"/>
    </location>
</feature>
<dbReference type="OrthoDB" id="10470at2157"/>
<dbReference type="Proteomes" id="UP000219453">
    <property type="component" value="Unassembled WGS sequence"/>
</dbReference>
<dbReference type="RefSeq" id="WP_097007455.1">
    <property type="nucleotide sequence ID" value="NZ_OBEJ01000001.1"/>
</dbReference>
<feature type="short sequence motif" description="'HIGH' region" evidence="10">
    <location>
        <begin position="114"/>
        <end position="124"/>
    </location>
</feature>
<dbReference type="PANTHER" id="PTHR43097:SF5">
    <property type="entry name" value="GLUTAMATE--TRNA LIGASE"/>
    <property type="match status" value="1"/>
</dbReference>
<comment type="function">
    <text evidence="10">Catalyzes the attachment of glutamate to tRNA(Glu) in a two-step reaction: glutamate is first activated by ATP to form Glu-AMP and then transferred to the acceptor end of tRNA(Glu).</text>
</comment>
<dbReference type="NCBIfam" id="NF003169">
    <property type="entry name" value="PRK04156.1"/>
    <property type="match status" value="1"/>
</dbReference>
<evidence type="ECO:0000313" key="16">
    <source>
        <dbReference type="Proteomes" id="UP000219453"/>
    </source>
</evidence>
<dbReference type="InterPro" id="IPR014729">
    <property type="entry name" value="Rossmann-like_a/b/a_fold"/>
</dbReference>
<accession>A0A285N3J4</accession>
<evidence type="ECO:0000256" key="9">
    <source>
        <dbReference type="ARBA" id="ARBA00048351"/>
    </source>
</evidence>
<dbReference type="GO" id="GO:0004818">
    <property type="term" value="F:glutamate-tRNA ligase activity"/>
    <property type="evidence" value="ECO:0007669"/>
    <property type="project" value="UniProtKB-UniRule"/>
</dbReference>
<evidence type="ECO:0000256" key="2">
    <source>
        <dbReference type="ARBA" id="ARBA00008927"/>
    </source>
</evidence>
<dbReference type="Pfam" id="PF03950">
    <property type="entry name" value="tRNA-synt_1c_C"/>
    <property type="match status" value="1"/>
</dbReference>
<keyword evidence="7 10" id="KW-0648">Protein biosynthesis</keyword>
<reference evidence="15 16" key="1">
    <citation type="submission" date="2017-09" db="EMBL/GenBank/DDBJ databases">
        <authorList>
            <person name="Ehlers B."/>
            <person name="Leendertz F.H."/>
        </authorList>
    </citation>
    <scope>NUCLEOTIDE SEQUENCE [LARGE SCALE GENOMIC DNA]</scope>
    <source>
        <strain evidence="15 16">DSM 27208</strain>
    </source>
</reference>
<dbReference type="Pfam" id="PF20974">
    <property type="entry name" value="tRNA-synt_1c_C2"/>
    <property type="match status" value="1"/>
</dbReference>
<dbReference type="Gene3D" id="3.40.50.620">
    <property type="entry name" value="HUPs"/>
    <property type="match status" value="1"/>
</dbReference>
<evidence type="ECO:0000259" key="13">
    <source>
        <dbReference type="Pfam" id="PF03950"/>
    </source>
</evidence>
<evidence type="ECO:0000259" key="14">
    <source>
        <dbReference type="Pfam" id="PF20974"/>
    </source>
</evidence>
<comment type="similarity">
    <text evidence="2 10">Belongs to the class-I aminoacyl-tRNA synthetase family. Glutamate--tRNA ligase type 2 subfamily.</text>
</comment>
<keyword evidence="5 10" id="KW-0547">Nucleotide-binding</keyword>
<dbReference type="EC" id="6.1.1.17" evidence="10"/>
<gene>
    <name evidence="10" type="primary">gltX</name>
    <name evidence="15" type="ORF">SAMN06269185_0429</name>
</gene>
<dbReference type="NCBIfam" id="TIGR00463">
    <property type="entry name" value="gltX_arch"/>
    <property type="match status" value="1"/>
</dbReference>
<dbReference type="HAMAP" id="MF_02076">
    <property type="entry name" value="Glu_tRNA_synth_type2"/>
    <property type="match status" value="1"/>
</dbReference>
<keyword evidence="6 10" id="KW-0067">ATP-binding</keyword>
<dbReference type="SUPFAM" id="SSF52374">
    <property type="entry name" value="Nucleotidylyl transferase"/>
    <property type="match status" value="1"/>
</dbReference>
<keyword evidence="3 10" id="KW-0963">Cytoplasm</keyword>
<dbReference type="GO" id="GO:0043604">
    <property type="term" value="P:amide biosynthetic process"/>
    <property type="evidence" value="ECO:0007669"/>
    <property type="project" value="TreeGrafter"/>
</dbReference>
<feature type="compositionally biased region" description="Basic and acidic residues" evidence="11">
    <location>
        <begin position="442"/>
        <end position="454"/>
    </location>
</feature>
<protein>
    <recommendedName>
        <fullName evidence="10">Glutamate--tRNA ligase</fullName>
        <ecNumber evidence="10">6.1.1.17</ecNumber>
    </recommendedName>
    <alternativeName>
        <fullName evidence="10">Glutamyl-tRNA synthetase</fullName>
        <shortName evidence="10">GluRS</shortName>
    </alternativeName>
</protein>
<dbReference type="InterPro" id="IPR000924">
    <property type="entry name" value="Glu/Gln-tRNA-synth"/>
</dbReference>